<dbReference type="InterPro" id="IPR018108">
    <property type="entry name" value="MCP_transmembrane"/>
</dbReference>
<dbReference type="GO" id="GO:0016020">
    <property type="term" value="C:membrane"/>
    <property type="evidence" value="ECO:0007669"/>
    <property type="project" value="UniProtKB-SubCell"/>
</dbReference>
<gene>
    <name evidence="7" type="ORF">HK099_002680</name>
</gene>
<dbReference type="Proteomes" id="UP001211065">
    <property type="component" value="Unassembled WGS sequence"/>
</dbReference>
<keyword evidence="8" id="KW-1185">Reference proteome</keyword>
<dbReference type="AlphaFoldDB" id="A0AAD5TTB4"/>
<dbReference type="Pfam" id="PF00153">
    <property type="entry name" value="Mito_carr"/>
    <property type="match status" value="1"/>
</dbReference>
<comment type="similarity">
    <text evidence="6">Belongs to the mitochondrial carrier (TC 2.A.29) family.</text>
</comment>
<evidence type="ECO:0000313" key="8">
    <source>
        <dbReference type="Proteomes" id="UP001211065"/>
    </source>
</evidence>
<evidence type="ECO:0000256" key="2">
    <source>
        <dbReference type="ARBA" id="ARBA00022692"/>
    </source>
</evidence>
<evidence type="ECO:0000256" key="3">
    <source>
        <dbReference type="ARBA" id="ARBA00022989"/>
    </source>
</evidence>
<reference evidence="7" key="1">
    <citation type="submission" date="2020-05" db="EMBL/GenBank/DDBJ databases">
        <title>Phylogenomic resolution of chytrid fungi.</title>
        <authorList>
            <person name="Stajich J.E."/>
            <person name="Amses K."/>
            <person name="Simmons R."/>
            <person name="Seto K."/>
            <person name="Myers J."/>
            <person name="Bonds A."/>
            <person name="Quandt C.A."/>
            <person name="Barry K."/>
            <person name="Liu P."/>
            <person name="Grigoriev I."/>
            <person name="Longcore J.E."/>
            <person name="James T.Y."/>
        </authorList>
    </citation>
    <scope>NUCLEOTIDE SEQUENCE</scope>
    <source>
        <strain evidence="7">JEL0476</strain>
    </source>
</reference>
<evidence type="ECO:0008006" key="9">
    <source>
        <dbReference type="Google" id="ProtNLM"/>
    </source>
</evidence>
<dbReference type="SUPFAM" id="SSF103506">
    <property type="entry name" value="Mitochondrial carrier"/>
    <property type="match status" value="1"/>
</dbReference>
<evidence type="ECO:0000256" key="4">
    <source>
        <dbReference type="ARBA" id="ARBA00023136"/>
    </source>
</evidence>
<organism evidence="7 8">
    <name type="scientific">Clydaea vesicula</name>
    <dbReference type="NCBI Taxonomy" id="447962"/>
    <lineage>
        <taxon>Eukaryota</taxon>
        <taxon>Fungi</taxon>
        <taxon>Fungi incertae sedis</taxon>
        <taxon>Chytridiomycota</taxon>
        <taxon>Chytridiomycota incertae sedis</taxon>
        <taxon>Chytridiomycetes</taxon>
        <taxon>Lobulomycetales</taxon>
        <taxon>Lobulomycetaceae</taxon>
        <taxon>Clydaea</taxon>
    </lineage>
</organism>
<dbReference type="Gene3D" id="1.50.40.10">
    <property type="entry name" value="Mitochondrial carrier domain"/>
    <property type="match status" value="1"/>
</dbReference>
<evidence type="ECO:0000256" key="6">
    <source>
        <dbReference type="RuleBase" id="RU000488"/>
    </source>
</evidence>
<sequence length="384" mass="44370">MEWLGDFFLENKQISTFLLQSYSFSLLTAPLIVEETLSQTQYQSDEDYENISYANLHLKTLNEGVWQNIRAIVESEYDGTIALLKGHITDGFYNFTFQGLRPILEESLNDALDIFDDNNPSTNILSHVILGGLLSPLELVKTRVIVESSLSTRKTYYNSIHALTSIPLEEKSSFLVMYSPRLLLPSIFIHALSPMISYFTTYLIEVELDLNPTYTPLYFKIASVLAIGLKVLITTPFEMARKRLMIQRIHKTENESQNTNPLKETCVQVSPIYYTGIFNCIKKIVLEEGKLKKRKRNLNNIQSDTNFNIYKNFSTVNLVSHPTTVTDSGFSDNGSNFSSEKKKNFKQYWAGFKSLYRGFWSRYTIEVLRYFLKELDDDLMDEFY</sequence>
<evidence type="ECO:0000256" key="5">
    <source>
        <dbReference type="PROSITE-ProRule" id="PRU00282"/>
    </source>
</evidence>
<accession>A0AAD5TTB4</accession>
<feature type="repeat" description="Solcar" evidence="5">
    <location>
        <begin position="214"/>
        <end position="321"/>
    </location>
</feature>
<dbReference type="EMBL" id="JADGJW010001900">
    <property type="protein sequence ID" value="KAJ3200462.1"/>
    <property type="molecule type" value="Genomic_DNA"/>
</dbReference>
<evidence type="ECO:0000313" key="7">
    <source>
        <dbReference type="EMBL" id="KAJ3200462.1"/>
    </source>
</evidence>
<name>A0AAD5TTB4_9FUNG</name>
<comment type="caution">
    <text evidence="7">The sequence shown here is derived from an EMBL/GenBank/DDBJ whole genome shotgun (WGS) entry which is preliminary data.</text>
</comment>
<dbReference type="InterPro" id="IPR023395">
    <property type="entry name" value="MCP_dom_sf"/>
</dbReference>
<comment type="subcellular location">
    <subcellularLocation>
        <location evidence="1">Membrane</location>
        <topology evidence="1">Multi-pass membrane protein</topology>
    </subcellularLocation>
</comment>
<dbReference type="PROSITE" id="PS50920">
    <property type="entry name" value="SOLCAR"/>
    <property type="match status" value="1"/>
</dbReference>
<protein>
    <recommendedName>
        <fullName evidence="9">Mitochondrial carrier</fullName>
    </recommendedName>
</protein>
<evidence type="ECO:0000256" key="1">
    <source>
        <dbReference type="ARBA" id="ARBA00004141"/>
    </source>
</evidence>
<keyword evidence="2 5" id="KW-0812">Transmembrane</keyword>
<proteinExistence type="inferred from homology"/>
<keyword evidence="4 5" id="KW-0472">Membrane</keyword>
<keyword evidence="6" id="KW-0813">Transport</keyword>
<keyword evidence="3" id="KW-1133">Transmembrane helix</keyword>